<protein>
    <submittedName>
        <fullName evidence="3">Protein OSB3, chloroplastic/mitochondrial</fullName>
    </submittedName>
</protein>
<dbReference type="GO" id="GO:0003697">
    <property type="term" value="F:single-stranded DNA binding"/>
    <property type="evidence" value="ECO:0007669"/>
    <property type="project" value="InterPro"/>
</dbReference>
<evidence type="ECO:0000256" key="1">
    <source>
        <dbReference type="ARBA" id="ARBA00023125"/>
    </source>
</evidence>
<evidence type="ECO:0000256" key="2">
    <source>
        <dbReference type="PROSITE-ProRule" id="PRU00252"/>
    </source>
</evidence>
<feature type="non-terminal residue" evidence="3">
    <location>
        <position position="1"/>
    </location>
</feature>
<dbReference type="InterPro" id="IPR011344">
    <property type="entry name" value="ssDNA-bd"/>
</dbReference>
<dbReference type="EMBL" id="QJKJ01009969">
    <property type="protein sequence ID" value="RDX75033.1"/>
    <property type="molecule type" value="Genomic_DNA"/>
</dbReference>
<accession>A0A371FA70</accession>
<dbReference type="Gene3D" id="2.40.50.140">
    <property type="entry name" value="Nucleic acid-binding proteins"/>
    <property type="match status" value="1"/>
</dbReference>
<reference evidence="3" key="1">
    <citation type="submission" date="2018-05" db="EMBL/GenBank/DDBJ databases">
        <title>Draft genome of Mucuna pruriens seed.</title>
        <authorList>
            <person name="Nnadi N.E."/>
            <person name="Vos R."/>
            <person name="Hasami M.H."/>
            <person name="Devisetty U.K."/>
            <person name="Aguiy J.C."/>
        </authorList>
    </citation>
    <scope>NUCLEOTIDE SEQUENCE [LARGE SCALE GENOMIC DNA]</scope>
    <source>
        <strain evidence="3">JCA_2017</strain>
    </source>
</reference>
<dbReference type="PANTHER" id="PTHR10302:SF23">
    <property type="entry name" value="PROTEIN OSB4, CHLOROPLASTIC"/>
    <property type="match status" value="1"/>
</dbReference>
<evidence type="ECO:0000313" key="4">
    <source>
        <dbReference type="Proteomes" id="UP000257109"/>
    </source>
</evidence>
<dbReference type="Proteomes" id="UP000257109">
    <property type="component" value="Unassembled WGS sequence"/>
</dbReference>
<gene>
    <name evidence="3" type="primary">OSB3</name>
    <name evidence="3" type="ORF">CR513_45134</name>
</gene>
<organism evidence="3 4">
    <name type="scientific">Mucuna pruriens</name>
    <name type="common">Velvet bean</name>
    <name type="synonym">Dolichos pruriens</name>
    <dbReference type="NCBI Taxonomy" id="157652"/>
    <lineage>
        <taxon>Eukaryota</taxon>
        <taxon>Viridiplantae</taxon>
        <taxon>Streptophyta</taxon>
        <taxon>Embryophyta</taxon>
        <taxon>Tracheophyta</taxon>
        <taxon>Spermatophyta</taxon>
        <taxon>Magnoliopsida</taxon>
        <taxon>eudicotyledons</taxon>
        <taxon>Gunneridae</taxon>
        <taxon>Pentapetalae</taxon>
        <taxon>rosids</taxon>
        <taxon>fabids</taxon>
        <taxon>Fabales</taxon>
        <taxon>Fabaceae</taxon>
        <taxon>Papilionoideae</taxon>
        <taxon>50 kb inversion clade</taxon>
        <taxon>NPAAA clade</taxon>
        <taxon>indigoferoid/millettioid clade</taxon>
        <taxon>Phaseoleae</taxon>
        <taxon>Mucuna</taxon>
    </lineage>
</organism>
<dbReference type="GO" id="GO:0006264">
    <property type="term" value="P:mitochondrial DNA replication"/>
    <property type="evidence" value="ECO:0007669"/>
    <property type="project" value="TreeGrafter"/>
</dbReference>
<dbReference type="InterPro" id="IPR000424">
    <property type="entry name" value="Primosome_PriB/ssb"/>
</dbReference>
<name>A0A371FA70_MUCPR</name>
<dbReference type="SUPFAM" id="SSF50249">
    <property type="entry name" value="Nucleic acid-binding proteins"/>
    <property type="match status" value="1"/>
</dbReference>
<sequence length="707" mass="81064">MNRSVRGVRNSCSLIVRSYATRTRKSNSLFSPKPGKVPFQPKLANAVNLIGQVQTPIQFQDSPDGNAWAATVITRQHSPTSPYLSIPVIFEGDLAHTAACHLKQNDFIHILGQLSTDPPHLEQHQHQTNIQVMVQTLNFVQGYPQLNNTSAISTKKISPSEEQDINPSRTHIHAKQSDEHDIDKSWKDLLDNPMEWWDLRSEKENPKGAAFERKTNGELLFINNSTPKWLQDKLGSMTIDLKPEPKLSICNNWLIGLFEHCKKNAIWFTFTASAKKNPDSSLSSWTDLLNNPSQWWDFRDSKLNGLVVIDNLSLDTNPRHPDFKCKDGSASFWLNRAPTWVLPKLKGLEFDVPVAKSKKAKDCKGGESWNDLVQNPAKWWDNRLDKRNEKSPDFKHKETGEGLWLGASPSWVLSKLPPPKPKQSAETGRKQTLFGIWLFHGHFYFQWKLFVQPARIASVRKWQSLLNDSKFNSRNDLARIKPWFQLVRCISWDVKIQYRPYFGSTYLGVGCLVRNKIRDELVQISHTVTRQDESKDGPVHDKKTCKIFSSVYTDEKYSTEKGILKKAKLIHHMENERNKKKMCLQCTFVGDRQHYSISRACGELFQPVKRLPSQHSIPDLSIKTKHSTKKKRTEDLRPITTETAIPVVSAPMLRAQTGVVNNKLKAKDEKAETMSEWCWILEQNFNTWQAQLREKEWRVGGLSSSVS</sequence>
<proteinExistence type="predicted"/>
<keyword evidence="1 2" id="KW-0238">DNA-binding</keyword>
<comment type="caution">
    <text evidence="3">The sequence shown here is derived from an EMBL/GenBank/DDBJ whole genome shotgun (WGS) entry which is preliminary data.</text>
</comment>
<dbReference type="AlphaFoldDB" id="A0A371FA70"/>
<dbReference type="GO" id="GO:0042645">
    <property type="term" value="C:mitochondrial nucleoid"/>
    <property type="evidence" value="ECO:0007669"/>
    <property type="project" value="TreeGrafter"/>
</dbReference>
<dbReference type="OrthoDB" id="669963at2759"/>
<evidence type="ECO:0000313" key="3">
    <source>
        <dbReference type="EMBL" id="RDX75033.1"/>
    </source>
</evidence>
<dbReference type="PROSITE" id="PS50935">
    <property type="entry name" value="SSB"/>
    <property type="match status" value="1"/>
</dbReference>
<keyword evidence="4" id="KW-1185">Reference proteome</keyword>
<dbReference type="InterPro" id="IPR012340">
    <property type="entry name" value="NA-bd_OB-fold"/>
</dbReference>
<dbReference type="PANTHER" id="PTHR10302">
    <property type="entry name" value="SINGLE-STRANDED DNA-BINDING PROTEIN"/>
    <property type="match status" value="1"/>
</dbReference>